<gene>
    <name evidence="1" type="ORF">EYF80_050449</name>
</gene>
<comment type="caution">
    <text evidence="1">The sequence shown here is derived from an EMBL/GenBank/DDBJ whole genome shotgun (WGS) entry which is preliminary data.</text>
</comment>
<accession>A0A4Z2FEI0</accession>
<sequence>MSDEFQRCVSRRLPVPEHQPGVGSVVAAEHLHRDPGFCDDVRGRLTDVKAQTSTWTKDTPRPPGPLVALCVAGAAGAAEAGVVRVGAQAGVDYQLAVGELRLVRAFRRQIGT</sequence>
<evidence type="ECO:0000313" key="2">
    <source>
        <dbReference type="Proteomes" id="UP000314294"/>
    </source>
</evidence>
<dbReference type="EMBL" id="SRLO01001284">
    <property type="protein sequence ID" value="TNN39391.1"/>
    <property type="molecule type" value="Genomic_DNA"/>
</dbReference>
<evidence type="ECO:0000313" key="1">
    <source>
        <dbReference type="EMBL" id="TNN39391.1"/>
    </source>
</evidence>
<protein>
    <submittedName>
        <fullName evidence="1">Uncharacterized protein</fullName>
    </submittedName>
</protein>
<organism evidence="1 2">
    <name type="scientific">Liparis tanakae</name>
    <name type="common">Tanaka's snailfish</name>
    <dbReference type="NCBI Taxonomy" id="230148"/>
    <lineage>
        <taxon>Eukaryota</taxon>
        <taxon>Metazoa</taxon>
        <taxon>Chordata</taxon>
        <taxon>Craniata</taxon>
        <taxon>Vertebrata</taxon>
        <taxon>Euteleostomi</taxon>
        <taxon>Actinopterygii</taxon>
        <taxon>Neopterygii</taxon>
        <taxon>Teleostei</taxon>
        <taxon>Neoteleostei</taxon>
        <taxon>Acanthomorphata</taxon>
        <taxon>Eupercaria</taxon>
        <taxon>Perciformes</taxon>
        <taxon>Cottioidei</taxon>
        <taxon>Cottales</taxon>
        <taxon>Liparidae</taxon>
        <taxon>Liparis</taxon>
    </lineage>
</organism>
<reference evidence="1 2" key="1">
    <citation type="submission" date="2019-03" db="EMBL/GenBank/DDBJ databases">
        <title>First draft genome of Liparis tanakae, snailfish: a comprehensive survey of snailfish specific genes.</title>
        <authorList>
            <person name="Kim W."/>
            <person name="Song I."/>
            <person name="Jeong J.-H."/>
            <person name="Kim D."/>
            <person name="Kim S."/>
            <person name="Ryu S."/>
            <person name="Song J.Y."/>
            <person name="Lee S.K."/>
        </authorList>
    </citation>
    <scope>NUCLEOTIDE SEQUENCE [LARGE SCALE GENOMIC DNA]</scope>
    <source>
        <tissue evidence="1">Muscle</tissue>
    </source>
</reference>
<name>A0A4Z2FEI0_9TELE</name>
<proteinExistence type="predicted"/>
<dbReference type="Proteomes" id="UP000314294">
    <property type="component" value="Unassembled WGS sequence"/>
</dbReference>
<keyword evidence="2" id="KW-1185">Reference proteome</keyword>
<dbReference type="AlphaFoldDB" id="A0A4Z2FEI0"/>